<dbReference type="EMBL" id="JABGBW010000007">
    <property type="protein sequence ID" value="MBC2576583.1"/>
    <property type="molecule type" value="Genomic_DNA"/>
</dbReference>
<organism evidence="2 3">
    <name type="scientific">Peptostreptococcus canis</name>
    <dbReference type="NCBI Taxonomy" id="1159213"/>
    <lineage>
        <taxon>Bacteria</taxon>
        <taxon>Bacillati</taxon>
        <taxon>Bacillota</taxon>
        <taxon>Clostridia</taxon>
        <taxon>Peptostreptococcales</taxon>
        <taxon>Peptostreptococcaceae</taxon>
        <taxon>Peptostreptococcus</taxon>
    </lineage>
</organism>
<dbReference type="Pfam" id="PF24032">
    <property type="entry name" value="YQBQ"/>
    <property type="match status" value="1"/>
</dbReference>
<evidence type="ECO:0000313" key="2">
    <source>
        <dbReference type="EMBL" id="MBC2576583.1"/>
    </source>
</evidence>
<dbReference type="SUPFAM" id="SSF69279">
    <property type="entry name" value="Phage tail proteins"/>
    <property type="match status" value="1"/>
</dbReference>
<feature type="domain" description="YqbQ/XkdQ" evidence="1">
    <location>
        <begin position="28"/>
        <end position="314"/>
    </location>
</feature>
<gene>
    <name evidence="2" type="ORF">HLB29_07760</name>
</gene>
<keyword evidence="3" id="KW-1185">Reference proteome</keyword>
<protein>
    <recommendedName>
        <fullName evidence="1">YqbQ/XkdQ domain-containing protein</fullName>
    </recommendedName>
</protein>
<name>A0ABR6TMF0_9FIRM</name>
<dbReference type="RefSeq" id="WP_185624603.1">
    <property type="nucleotide sequence ID" value="NZ_JABGBW010000007.1"/>
</dbReference>
<comment type="caution">
    <text evidence="2">The sequence shown here is derived from an EMBL/GenBank/DDBJ whole genome shotgun (WGS) entry which is preliminary data.</text>
</comment>
<evidence type="ECO:0000259" key="1">
    <source>
        <dbReference type="Pfam" id="PF24032"/>
    </source>
</evidence>
<proteinExistence type="predicted"/>
<sequence length="358" mass="40453">MQNNVILRVYIQGGKYWDITNLVPYVRITGNVDSVSRTLETELFQSVVDSQIEQIGIKEGSSVCFYVDGGKEIYRGNIVDISKEENGVFKIIAKDVGFILGTAKFNKNFVNKTPEQVAKEIIKECRLNINSIAKTNIKLTRYFRDTSAYDIIMTFYTLASRQNKKKYMMDINLRSINIIERGKALTIGFDSDSNITNAEYGINIEELVNTVSVVDKNGNKISQHVNKELTKVFHLLKNKILEVDDKSKVNKDIINNEFYGADKTCSLTGYGNYNCRSGYKVHIKEPQTGLIGEFYIDEDSHEWNSGGYICNLSLNFKNIMDEKESGSETLEQNDDNNETSTVGTSGGMGLLLKCLIKY</sequence>
<evidence type="ECO:0000313" key="3">
    <source>
        <dbReference type="Proteomes" id="UP000713904"/>
    </source>
</evidence>
<accession>A0ABR6TMF0</accession>
<dbReference type="InterPro" id="IPR056937">
    <property type="entry name" value="YqbQ/XkdQ"/>
</dbReference>
<dbReference type="Proteomes" id="UP000713904">
    <property type="component" value="Unassembled WGS sequence"/>
</dbReference>
<reference evidence="2 3" key="1">
    <citation type="submission" date="2020-05" db="EMBL/GenBank/DDBJ databases">
        <title>Draft genome of xy-202 and genomic insight in genome of the genus Peptostreptococcus.</title>
        <authorList>
            <person name="Zhang Z."/>
        </authorList>
    </citation>
    <scope>NUCLEOTIDE SEQUENCE [LARGE SCALE GENOMIC DNA]</scope>
    <source>
        <strain evidence="2 3">DSM 27025</strain>
    </source>
</reference>